<evidence type="ECO:0000313" key="11">
    <source>
        <dbReference type="EMBL" id="MDT0266500.1"/>
    </source>
</evidence>
<dbReference type="InterPro" id="IPR011701">
    <property type="entry name" value="MFS"/>
</dbReference>
<keyword evidence="4 9" id="KW-0812">Transmembrane</keyword>
<feature type="compositionally biased region" description="Gly residues" evidence="8">
    <location>
        <begin position="511"/>
        <end position="532"/>
    </location>
</feature>
<proteinExistence type="predicted"/>
<keyword evidence="6 9" id="KW-0472">Membrane</keyword>
<feature type="transmembrane region" description="Helical" evidence="9">
    <location>
        <begin position="141"/>
        <end position="162"/>
    </location>
</feature>
<protein>
    <submittedName>
        <fullName evidence="11">MFS transporter</fullName>
    </submittedName>
</protein>
<evidence type="ECO:0000256" key="8">
    <source>
        <dbReference type="SAM" id="MobiDB-lite"/>
    </source>
</evidence>
<feature type="transmembrane region" description="Helical" evidence="9">
    <location>
        <begin position="203"/>
        <end position="223"/>
    </location>
</feature>
<dbReference type="Proteomes" id="UP001183410">
    <property type="component" value="Unassembled WGS sequence"/>
</dbReference>
<feature type="compositionally biased region" description="Low complexity" evidence="8">
    <location>
        <begin position="533"/>
        <end position="542"/>
    </location>
</feature>
<dbReference type="CDD" id="cd17321">
    <property type="entry name" value="MFS_MMR_MDR_like"/>
    <property type="match status" value="1"/>
</dbReference>
<keyword evidence="5 9" id="KW-1133">Transmembrane helix</keyword>
<keyword evidence="7" id="KW-0046">Antibiotic resistance</keyword>
<reference evidence="12" key="1">
    <citation type="submission" date="2023-07" db="EMBL/GenBank/DDBJ databases">
        <title>30 novel species of actinomycetes from the DSMZ collection.</title>
        <authorList>
            <person name="Nouioui I."/>
        </authorList>
    </citation>
    <scope>NUCLEOTIDE SEQUENCE [LARGE SCALE GENOMIC DNA]</scope>
    <source>
        <strain evidence="12">DSM 44915</strain>
    </source>
</reference>
<dbReference type="Pfam" id="PF07690">
    <property type="entry name" value="MFS_1"/>
    <property type="match status" value="1"/>
</dbReference>
<feature type="transmembrane region" description="Helical" evidence="9">
    <location>
        <begin position="229"/>
        <end position="249"/>
    </location>
</feature>
<feature type="transmembrane region" description="Helical" evidence="9">
    <location>
        <begin position="405"/>
        <end position="424"/>
    </location>
</feature>
<evidence type="ECO:0000256" key="7">
    <source>
        <dbReference type="ARBA" id="ARBA00023251"/>
    </source>
</evidence>
<dbReference type="RefSeq" id="WP_311666515.1">
    <property type="nucleotide sequence ID" value="NZ_JAVREO010000004.1"/>
</dbReference>
<evidence type="ECO:0000256" key="5">
    <source>
        <dbReference type="ARBA" id="ARBA00022989"/>
    </source>
</evidence>
<sequence length="554" mass="55798">MTVEDATVKAGAREWIGLGVLALPTLLLALDISVLHLAAPQLSADLGASSNELLWILDVYGFMIAGFLVTMGTLGDRIGRRKLLLLGATAFGAASVAAAYATSPGMLIAMRALLGVAGATLMPSTLALISNMFKDPRQRSLAVGVWIMCFSGGAAVGPVLGGAMLERFWWGSVFLLGVPVMVLLLVAAPLLLPEFRDDRPGRLDPVSVAQSLATMIPLIYGIKELAKDGLAPVPLAALTFGALMGLFFVRRQRALAAPLMDLALFRNRAFRAALTLLLATTFTTGGVLLYFVQSLQMVQGFSTLRAGLWMLPMTAGVIVGSALAPVLARRIPPGRLMAAGFGLAAVGYLVMSVDAGSLAWTVTGLLVGTLGLSPAMVLGTDLVLGSAPPEKAGAASSLSETASELGMALGIAVLGSIGAAIYRAEMSGGSPAQLPPEAAEFAEDSLAGAVAVAEEAPAAVADPLLAVAREAFVSGSGVATLVSAGLVLVVGVLALRGLREVPPIGAPAPAGDGGDGDPGAGGVAGTGAGGDAAPGDLGALADRPAGEAAVRGRA</sequence>
<evidence type="ECO:0000256" key="2">
    <source>
        <dbReference type="ARBA" id="ARBA00022448"/>
    </source>
</evidence>
<feature type="transmembrane region" description="Helical" evidence="9">
    <location>
        <begin position="83"/>
        <end position="102"/>
    </location>
</feature>
<feature type="transmembrane region" description="Helical" evidence="9">
    <location>
        <begin position="53"/>
        <end position="71"/>
    </location>
</feature>
<keyword evidence="12" id="KW-1185">Reference proteome</keyword>
<evidence type="ECO:0000259" key="10">
    <source>
        <dbReference type="PROSITE" id="PS50850"/>
    </source>
</evidence>
<accession>A0ABU2JNC4</accession>
<evidence type="ECO:0000256" key="4">
    <source>
        <dbReference type="ARBA" id="ARBA00022692"/>
    </source>
</evidence>
<feature type="transmembrane region" description="Helical" evidence="9">
    <location>
        <begin position="304"/>
        <end position="324"/>
    </location>
</feature>
<organism evidence="11 12">
    <name type="scientific">Streptomyces chisholmiae</name>
    <dbReference type="NCBI Taxonomy" id="3075540"/>
    <lineage>
        <taxon>Bacteria</taxon>
        <taxon>Bacillati</taxon>
        <taxon>Actinomycetota</taxon>
        <taxon>Actinomycetes</taxon>
        <taxon>Kitasatosporales</taxon>
        <taxon>Streptomycetaceae</taxon>
        <taxon>Streptomyces</taxon>
    </lineage>
</organism>
<keyword evidence="3" id="KW-1003">Cell membrane</keyword>
<feature type="transmembrane region" description="Helical" evidence="9">
    <location>
        <begin position="270"/>
        <end position="292"/>
    </location>
</feature>
<dbReference type="PANTHER" id="PTHR42718">
    <property type="entry name" value="MAJOR FACILITATOR SUPERFAMILY MULTIDRUG TRANSPORTER MFSC"/>
    <property type="match status" value="1"/>
</dbReference>
<dbReference type="PROSITE" id="PS50850">
    <property type="entry name" value="MFS"/>
    <property type="match status" value="1"/>
</dbReference>
<comment type="caution">
    <text evidence="11">The sequence shown here is derived from an EMBL/GenBank/DDBJ whole genome shotgun (WGS) entry which is preliminary data.</text>
</comment>
<dbReference type="Gene3D" id="1.20.1250.20">
    <property type="entry name" value="MFS general substrate transporter like domains"/>
    <property type="match status" value="1"/>
</dbReference>
<dbReference type="PANTHER" id="PTHR42718:SF47">
    <property type="entry name" value="METHYL VIOLOGEN RESISTANCE PROTEIN SMVA"/>
    <property type="match status" value="1"/>
</dbReference>
<dbReference type="EMBL" id="JAVREO010000004">
    <property type="protein sequence ID" value="MDT0266500.1"/>
    <property type="molecule type" value="Genomic_DNA"/>
</dbReference>
<dbReference type="SUPFAM" id="SSF103473">
    <property type="entry name" value="MFS general substrate transporter"/>
    <property type="match status" value="1"/>
</dbReference>
<name>A0ABU2JNC4_9ACTN</name>
<feature type="transmembrane region" description="Helical" evidence="9">
    <location>
        <begin position="471"/>
        <end position="495"/>
    </location>
</feature>
<gene>
    <name evidence="11" type="ORF">RM844_09340</name>
</gene>
<evidence type="ECO:0000256" key="9">
    <source>
        <dbReference type="SAM" id="Phobius"/>
    </source>
</evidence>
<feature type="transmembrane region" description="Helical" evidence="9">
    <location>
        <begin position="15"/>
        <end position="38"/>
    </location>
</feature>
<dbReference type="InterPro" id="IPR036259">
    <property type="entry name" value="MFS_trans_sf"/>
</dbReference>
<feature type="domain" description="Major facilitator superfamily (MFS) profile" evidence="10">
    <location>
        <begin position="17"/>
        <end position="502"/>
    </location>
</feature>
<comment type="subcellular location">
    <subcellularLocation>
        <location evidence="1">Cell membrane</location>
        <topology evidence="1">Multi-pass membrane protein</topology>
    </subcellularLocation>
</comment>
<feature type="transmembrane region" description="Helical" evidence="9">
    <location>
        <begin position="168"/>
        <end position="191"/>
    </location>
</feature>
<evidence type="ECO:0000256" key="3">
    <source>
        <dbReference type="ARBA" id="ARBA00022475"/>
    </source>
</evidence>
<keyword evidence="2" id="KW-0813">Transport</keyword>
<feature type="transmembrane region" description="Helical" evidence="9">
    <location>
        <begin position="108"/>
        <end position="129"/>
    </location>
</feature>
<evidence type="ECO:0000313" key="12">
    <source>
        <dbReference type="Proteomes" id="UP001183410"/>
    </source>
</evidence>
<feature type="region of interest" description="Disordered" evidence="8">
    <location>
        <begin position="506"/>
        <end position="554"/>
    </location>
</feature>
<feature type="transmembrane region" description="Helical" evidence="9">
    <location>
        <begin position="336"/>
        <end position="353"/>
    </location>
</feature>
<evidence type="ECO:0000256" key="6">
    <source>
        <dbReference type="ARBA" id="ARBA00023136"/>
    </source>
</evidence>
<dbReference type="InterPro" id="IPR020846">
    <property type="entry name" value="MFS_dom"/>
</dbReference>
<evidence type="ECO:0000256" key="1">
    <source>
        <dbReference type="ARBA" id="ARBA00004651"/>
    </source>
</evidence>